<accession>A0AA39QDV0</accession>
<gene>
    <name evidence="1" type="ORF">EDD18DRAFT_1067259</name>
</gene>
<keyword evidence="2" id="KW-1185">Reference proteome</keyword>
<sequence>MQLKSYLQLNKDRPVAAYVTDAIINRNVKDERVRKDAIVNTFLQTWSAQLQKNPHLPMHIKSMLITVKELHVHLDMLAPSIKIHNQIPVWFHMGMVPKSTHYYAGRMMACLMTKHAVKTMGQAAGVAARLCKHTHKPRRDCKCTDCCKDRCRWACNSPHKCAMAANTLLDKLEPK</sequence>
<dbReference type="AlphaFoldDB" id="A0AA39QDV0"/>
<reference evidence="1" key="1">
    <citation type="submission" date="2023-06" db="EMBL/GenBank/DDBJ databases">
        <authorList>
            <consortium name="Lawrence Berkeley National Laboratory"/>
            <person name="Ahrendt S."/>
            <person name="Sahu N."/>
            <person name="Indic B."/>
            <person name="Wong-Bajracharya J."/>
            <person name="Merenyi Z."/>
            <person name="Ke H.-M."/>
            <person name="Monk M."/>
            <person name="Kocsube S."/>
            <person name="Drula E."/>
            <person name="Lipzen A."/>
            <person name="Balint B."/>
            <person name="Henrissat B."/>
            <person name="Andreopoulos B."/>
            <person name="Martin F.M."/>
            <person name="Harder C.B."/>
            <person name="Rigling D."/>
            <person name="Ford K.L."/>
            <person name="Foster G.D."/>
            <person name="Pangilinan J."/>
            <person name="Papanicolaou A."/>
            <person name="Barry K."/>
            <person name="LaButti K."/>
            <person name="Viragh M."/>
            <person name="Koriabine M."/>
            <person name="Yan M."/>
            <person name="Riley R."/>
            <person name="Champramary S."/>
            <person name="Plett K.L."/>
            <person name="Tsai I.J."/>
            <person name="Slot J."/>
            <person name="Sipos G."/>
            <person name="Plett J."/>
            <person name="Nagy L.G."/>
            <person name="Grigoriev I.V."/>
        </authorList>
    </citation>
    <scope>NUCLEOTIDE SEQUENCE</scope>
    <source>
        <strain evidence="1">HWK02</strain>
    </source>
</reference>
<name>A0AA39QDV0_9AGAR</name>
<dbReference type="Proteomes" id="UP001175228">
    <property type="component" value="Unassembled WGS sequence"/>
</dbReference>
<organism evidence="1 2">
    <name type="scientific">Armillaria luteobubalina</name>
    <dbReference type="NCBI Taxonomy" id="153913"/>
    <lineage>
        <taxon>Eukaryota</taxon>
        <taxon>Fungi</taxon>
        <taxon>Dikarya</taxon>
        <taxon>Basidiomycota</taxon>
        <taxon>Agaricomycotina</taxon>
        <taxon>Agaricomycetes</taxon>
        <taxon>Agaricomycetidae</taxon>
        <taxon>Agaricales</taxon>
        <taxon>Marasmiineae</taxon>
        <taxon>Physalacriaceae</taxon>
        <taxon>Armillaria</taxon>
    </lineage>
</organism>
<protein>
    <submittedName>
        <fullName evidence="1">Uncharacterized protein</fullName>
    </submittedName>
</protein>
<proteinExistence type="predicted"/>
<evidence type="ECO:0000313" key="1">
    <source>
        <dbReference type="EMBL" id="KAK0501077.1"/>
    </source>
</evidence>
<comment type="caution">
    <text evidence="1">The sequence shown here is derived from an EMBL/GenBank/DDBJ whole genome shotgun (WGS) entry which is preliminary data.</text>
</comment>
<dbReference type="EMBL" id="JAUEPU010000007">
    <property type="protein sequence ID" value="KAK0501077.1"/>
    <property type="molecule type" value="Genomic_DNA"/>
</dbReference>
<evidence type="ECO:0000313" key="2">
    <source>
        <dbReference type="Proteomes" id="UP001175228"/>
    </source>
</evidence>